<proteinExistence type="predicted"/>
<dbReference type="AlphaFoldDB" id="A0A7K0E1U1"/>
<name>A0A7K0E1U1_9NOCA</name>
<gene>
    <name evidence="1" type="ORF">NRB56_76770</name>
</gene>
<reference evidence="1 2" key="1">
    <citation type="submission" date="2019-10" db="EMBL/GenBank/DDBJ databases">
        <title>Nocardia macrotermitis sp. nov. and Nocardia aurantia sp. nov., isolated from the gut of fungus growing-termite Macrotermes natalensis.</title>
        <authorList>
            <person name="Benndorf R."/>
            <person name="Schwitalla J."/>
            <person name="Martin K."/>
            <person name="De Beer W."/>
            <person name="Kaster A.-K."/>
            <person name="Vollmers J."/>
            <person name="Poulsen M."/>
            <person name="Beemelmanns C."/>
        </authorList>
    </citation>
    <scope>NUCLEOTIDE SEQUENCE [LARGE SCALE GENOMIC DNA]</scope>
    <source>
        <strain evidence="1 2">RB56</strain>
    </source>
</reference>
<keyword evidence="2" id="KW-1185">Reference proteome</keyword>
<protein>
    <submittedName>
        <fullName evidence="1">Uncharacterized protein</fullName>
    </submittedName>
</protein>
<evidence type="ECO:0000313" key="1">
    <source>
        <dbReference type="EMBL" id="MQY32060.1"/>
    </source>
</evidence>
<dbReference type="EMBL" id="WEGI01000063">
    <property type="protein sequence ID" value="MQY32060.1"/>
    <property type="molecule type" value="Genomic_DNA"/>
</dbReference>
<comment type="caution">
    <text evidence="1">The sequence shown here is derived from an EMBL/GenBank/DDBJ whole genome shotgun (WGS) entry which is preliminary data.</text>
</comment>
<dbReference type="RefSeq" id="WP_153349247.1">
    <property type="nucleotide sequence ID" value="NZ_WEGI01000063.1"/>
</dbReference>
<evidence type="ECO:0000313" key="2">
    <source>
        <dbReference type="Proteomes" id="UP000431401"/>
    </source>
</evidence>
<sequence length="75" mass="8129">MYPLEDHLTEPVDNWPAQIFHPDRIQQSLAALEAAQPDAAPLLDAAYATRADCDAKLARYRAVLEAGADPALIAT</sequence>
<organism evidence="1 2">
    <name type="scientific">Nocardia aurantia</name>
    <dbReference type="NCBI Taxonomy" id="2585199"/>
    <lineage>
        <taxon>Bacteria</taxon>
        <taxon>Bacillati</taxon>
        <taxon>Actinomycetota</taxon>
        <taxon>Actinomycetes</taxon>
        <taxon>Mycobacteriales</taxon>
        <taxon>Nocardiaceae</taxon>
        <taxon>Nocardia</taxon>
    </lineage>
</organism>
<accession>A0A7K0E1U1</accession>
<dbReference type="Proteomes" id="UP000431401">
    <property type="component" value="Unassembled WGS sequence"/>
</dbReference>